<gene>
    <name evidence="1" type="ORF">KGF57_001448</name>
</gene>
<dbReference type="GeneID" id="76149507"/>
<proteinExistence type="predicted"/>
<dbReference type="Proteomes" id="UP001204833">
    <property type="component" value="Unassembled WGS sequence"/>
</dbReference>
<sequence length="246" mass="27927">MTSLSPIGATGVKSRFYSYQKYSTPQSDNIKDAFAEDLQESLQHTVEINHNLNMSKCKDKHLTKVEATNSLHNKPSSFHPLQNSTETKSTDLVVASKISRFSRFINKFHLRIAKTTCQSKKFNTVTGADMTPHITEKHPTSTWRRRFSKHHTSMFYPSDNGSLPLRLASENVTNTKLCGIFSPPVPEPMKTIDSLKDDLIKRSAESPPVQNLFDFDSFYNDKFFTTGVRRPITYDNSQITDETIVA</sequence>
<reference evidence="1 2" key="1">
    <citation type="journal article" date="2022" name="DNA Res.">
        <title>Genome analysis of five recently described species of the CUG-Ser clade uncovers Candida theae as a new hybrid lineage with pathogenic potential in the Candida parapsilosis species complex.</title>
        <authorList>
            <person name="Mixao V."/>
            <person name="Del Olmo V."/>
            <person name="Hegedusova E."/>
            <person name="Saus E."/>
            <person name="Pryszcz L."/>
            <person name="Cillingova A."/>
            <person name="Nosek J."/>
            <person name="Gabaldon T."/>
        </authorList>
    </citation>
    <scope>NUCLEOTIDE SEQUENCE [LARGE SCALE GENOMIC DNA]</scope>
    <source>
        <strain evidence="1 2">CBS 12239</strain>
    </source>
</reference>
<protein>
    <submittedName>
        <fullName evidence="1">Uncharacterized protein</fullName>
    </submittedName>
</protein>
<dbReference type="RefSeq" id="XP_051610025.1">
    <property type="nucleotide sequence ID" value="XM_051750654.1"/>
</dbReference>
<evidence type="ECO:0000313" key="1">
    <source>
        <dbReference type="EMBL" id="KAI5962714.1"/>
    </source>
</evidence>
<organism evidence="1 2">
    <name type="scientific">Candida theae</name>
    <dbReference type="NCBI Taxonomy" id="1198502"/>
    <lineage>
        <taxon>Eukaryota</taxon>
        <taxon>Fungi</taxon>
        <taxon>Dikarya</taxon>
        <taxon>Ascomycota</taxon>
        <taxon>Saccharomycotina</taxon>
        <taxon>Pichiomycetes</taxon>
        <taxon>Debaryomycetaceae</taxon>
        <taxon>Candida/Lodderomyces clade</taxon>
        <taxon>Candida</taxon>
    </lineage>
</organism>
<accession>A0AAD5BGY3</accession>
<evidence type="ECO:0000313" key="2">
    <source>
        <dbReference type="Proteomes" id="UP001204833"/>
    </source>
</evidence>
<keyword evidence="2" id="KW-1185">Reference proteome</keyword>
<comment type="caution">
    <text evidence="1">The sequence shown here is derived from an EMBL/GenBank/DDBJ whole genome shotgun (WGS) entry which is preliminary data.</text>
</comment>
<name>A0AAD5BGY3_9ASCO</name>
<dbReference type="AlphaFoldDB" id="A0AAD5BGY3"/>
<dbReference type="EMBL" id="JAIHNG010000067">
    <property type="protein sequence ID" value="KAI5962714.1"/>
    <property type="molecule type" value="Genomic_DNA"/>
</dbReference>